<evidence type="ECO:0000313" key="2">
    <source>
        <dbReference type="Proteomes" id="UP001501237"/>
    </source>
</evidence>
<dbReference type="EMBL" id="BAAAUV010000040">
    <property type="protein sequence ID" value="GAA3240197.1"/>
    <property type="molecule type" value="Genomic_DNA"/>
</dbReference>
<dbReference type="SUPFAM" id="SSF75011">
    <property type="entry name" value="3-carboxy-cis,cis-mucoante lactonizing enzyme"/>
    <property type="match status" value="1"/>
</dbReference>
<dbReference type="Proteomes" id="UP001501237">
    <property type="component" value="Unassembled WGS sequence"/>
</dbReference>
<evidence type="ECO:0000313" key="1">
    <source>
        <dbReference type="EMBL" id="GAA3240197.1"/>
    </source>
</evidence>
<proteinExistence type="predicted"/>
<name>A0ABP6QM65_9ACTN</name>
<comment type="caution">
    <text evidence="1">The sequence shown here is derived from an EMBL/GenBank/DDBJ whole genome shotgun (WGS) entry which is preliminary data.</text>
</comment>
<accession>A0ABP6QM65</accession>
<keyword evidence="2" id="KW-1185">Reference proteome</keyword>
<organism evidence="1 2">
    <name type="scientific">Actinocorallia longicatena</name>
    <dbReference type="NCBI Taxonomy" id="111803"/>
    <lineage>
        <taxon>Bacteria</taxon>
        <taxon>Bacillati</taxon>
        <taxon>Actinomycetota</taxon>
        <taxon>Actinomycetes</taxon>
        <taxon>Streptosporangiales</taxon>
        <taxon>Thermomonosporaceae</taxon>
        <taxon>Actinocorallia</taxon>
    </lineage>
</organism>
<protein>
    <submittedName>
        <fullName evidence="1">Uncharacterized protein</fullName>
    </submittedName>
</protein>
<sequence length="306" mass="31833">MWVLGMIATLLVAPGGDWREPDTGVPGELTEITSPGYGTAYALGTSAAKPLLLTWAGHQWKRAAPPLPENALLTGVSAAAPDDADVTGFSGQTPLALHWDGASWTPRPFAEPLPGFPRAIDAGWIVGSTSGFAGTQAAAWRRTGGTWTPVTVPGGPGSGLVAIDGGNAVGTRLDHALIVRWDGTRWIEETPDLGPDAELTDVAGDYAVGTRRKAPLVLHRENGTWKPVTAPKTLSAGLTSVAPDGSGGIWAAGRAGFHHYDGTAWTLSPERGTVRALALTRGTSFLWAAGGKDGRAVTWTTAPRPR</sequence>
<gene>
    <name evidence="1" type="ORF">GCM10010468_76790</name>
</gene>
<reference evidence="2" key="1">
    <citation type="journal article" date="2019" name="Int. J. Syst. Evol. Microbiol.">
        <title>The Global Catalogue of Microorganisms (GCM) 10K type strain sequencing project: providing services to taxonomists for standard genome sequencing and annotation.</title>
        <authorList>
            <consortium name="The Broad Institute Genomics Platform"/>
            <consortium name="The Broad Institute Genome Sequencing Center for Infectious Disease"/>
            <person name="Wu L."/>
            <person name="Ma J."/>
        </authorList>
    </citation>
    <scope>NUCLEOTIDE SEQUENCE [LARGE SCALE GENOMIC DNA]</scope>
    <source>
        <strain evidence="2">JCM 9377</strain>
    </source>
</reference>